<keyword evidence="2" id="KW-0472">Membrane</keyword>
<keyword evidence="5" id="KW-1185">Reference proteome</keyword>
<feature type="region of interest" description="Disordered" evidence="1">
    <location>
        <begin position="74"/>
        <end position="93"/>
    </location>
</feature>
<keyword evidence="2" id="KW-0812">Transmembrane</keyword>
<organism evidence="4 5">
    <name type="scientific">Sphingomonas alpina</name>
    <dbReference type="NCBI Taxonomy" id="653931"/>
    <lineage>
        <taxon>Bacteria</taxon>
        <taxon>Pseudomonadati</taxon>
        <taxon>Pseudomonadota</taxon>
        <taxon>Alphaproteobacteria</taxon>
        <taxon>Sphingomonadales</taxon>
        <taxon>Sphingomonadaceae</taxon>
        <taxon>Sphingomonas</taxon>
    </lineage>
</organism>
<gene>
    <name evidence="4" type="ORF">H3Z74_04490</name>
</gene>
<dbReference type="KEGG" id="spap:H3Z74_04490"/>
<keyword evidence="2" id="KW-1133">Transmembrane helix</keyword>
<keyword evidence="3" id="KW-0732">Signal</keyword>
<evidence type="ECO:0000256" key="3">
    <source>
        <dbReference type="SAM" id="SignalP"/>
    </source>
</evidence>
<evidence type="ECO:0000313" key="4">
    <source>
        <dbReference type="EMBL" id="QNQ10484.1"/>
    </source>
</evidence>
<proteinExistence type="predicted"/>
<accession>A0A7H0LLD1</accession>
<protein>
    <recommendedName>
        <fullName evidence="6">LPXTG cell wall anchor domain-containing protein</fullName>
    </recommendedName>
</protein>
<evidence type="ECO:0000256" key="2">
    <source>
        <dbReference type="SAM" id="Phobius"/>
    </source>
</evidence>
<feature type="signal peptide" evidence="3">
    <location>
        <begin position="1"/>
        <end position="28"/>
    </location>
</feature>
<reference evidence="4 5" key="1">
    <citation type="submission" date="2020-09" db="EMBL/GenBank/DDBJ databases">
        <title>Sphingomonas sp., a new species isolated from pork steak.</title>
        <authorList>
            <person name="Heidler von Heilborn D."/>
        </authorList>
    </citation>
    <scope>NUCLEOTIDE SEQUENCE [LARGE SCALE GENOMIC DNA]</scope>
    <source>
        <strain evidence="5">S8-3T</strain>
    </source>
</reference>
<name>A0A7H0LLD1_9SPHN</name>
<evidence type="ECO:0000313" key="5">
    <source>
        <dbReference type="Proteomes" id="UP000516148"/>
    </source>
</evidence>
<dbReference type="Proteomes" id="UP000516148">
    <property type="component" value="Chromosome"/>
</dbReference>
<dbReference type="RefSeq" id="WP_187762782.1">
    <property type="nucleotide sequence ID" value="NZ_CP061038.1"/>
</dbReference>
<feature type="transmembrane region" description="Helical" evidence="2">
    <location>
        <begin position="171"/>
        <end position="190"/>
    </location>
</feature>
<dbReference type="AlphaFoldDB" id="A0A7H0LLD1"/>
<evidence type="ECO:0000256" key="1">
    <source>
        <dbReference type="SAM" id="MobiDB-lite"/>
    </source>
</evidence>
<evidence type="ECO:0008006" key="6">
    <source>
        <dbReference type="Google" id="ProtNLM"/>
    </source>
</evidence>
<feature type="chain" id="PRO_5029014304" description="LPXTG cell wall anchor domain-containing protein" evidence="3">
    <location>
        <begin position="29"/>
        <end position="445"/>
    </location>
</feature>
<dbReference type="EMBL" id="CP061038">
    <property type="protein sequence ID" value="QNQ10484.1"/>
    <property type="molecule type" value="Genomic_DNA"/>
</dbReference>
<sequence length="445" mass="45990">MKIMPPQHRRAFAALVPTLVLLAVPAVAQEVQTAPPAQAVAPPPVVPTITATPPAPATVAPPAAQVTTPELAAAEPAAEATAAPVTRRTTRTVRQARTVTRAPAPQRAAPVAAAPAPVAEAAPAITPPASNPEVAPVAEAPVAVAPAPVPEAAAPAADTATTTTTTDAAPVWPWVLAGIAVLAILGALMLRRRRRVEDVYYEETYVEPVAETAPAHVEPVRAEPAIAPAPQFIRVAPLAAAPVAAATADELVDAVAVEAELAEPEAEDVAALTAGTAHADRPWLEFSMRPVRAGSNAEDALVEIELTVGNSGSVAAKDVRISTFMFATESGNEAEMERLLLERSGDGEVSPVTIEPGEGTRVDATLSLSKEVLGEEAKTFVPFVVANARYRLADGSEGRTSASFTIGMNDDGTNDGSGEMRPIAIHRQQMSDNIEARLHGVPQHA</sequence>